<accession>A0A834WC81</accession>
<sequence length="45" mass="5079">MQKSTIVYQVTIELHGRCRRIDDVDLCLTAARTLAEPSKTQSTDN</sequence>
<comment type="caution">
    <text evidence="1">The sequence shown here is derived from an EMBL/GenBank/DDBJ whole genome shotgun (WGS) entry which is preliminary data.</text>
</comment>
<protein>
    <submittedName>
        <fullName evidence="1">Uncharacterized protein</fullName>
    </submittedName>
</protein>
<evidence type="ECO:0000313" key="2">
    <source>
        <dbReference type="Proteomes" id="UP000634136"/>
    </source>
</evidence>
<name>A0A834WC81_9FABA</name>
<organism evidence="1 2">
    <name type="scientific">Senna tora</name>
    <dbReference type="NCBI Taxonomy" id="362788"/>
    <lineage>
        <taxon>Eukaryota</taxon>
        <taxon>Viridiplantae</taxon>
        <taxon>Streptophyta</taxon>
        <taxon>Embryophyta</taxon>
        <taxon>Tracheophyta</taxon>
        <taxon>Spermatophyta</taxon>
        <taxon>Magnoliopsida</taxon>
        <taxon>eudicotyledons</taxon>
        <taxon>Gunneridae</taxon>
        <taxon>Pentapetalae</taxon>
        <taxon>rosids</taxon>
        <taxon>fabids</taxon>
        <taxon>Fabales</taxon>
        <taxon>Fabaceae</taxon>
        <taxon>Caesalpinioideae</taxon>
        <taxon>Cassia clade</taxon>
        <taxon>Senna</taxon>
    </lineage>
</organism>
<gene>
    <name evidence="1" type="ORF">G2W53_023440</name>
</gene>
<dbReference type="EMBL" id="JAAIUW010000008">
    <property type="protein sequence ID" value="KAF7817985.1"/>
    <property type="molecule type" value="Genomic_DNA"/>
</dbReference>
<reference evidence="1" key="1">
    <citation type="submission" date="2020-09" db="EMBL/GenBank/DDBJ databases">
        <title>Genome-Enabled Discovery of Anthraquinone Biosynthesis in Senna tora.</title>
        <authorList>
            <person name="Kang S.-H."/>
            <person name="Pandey R.P."/>
            <person name="Lee C.-M."/>
            <person name="Sim J.-S."/>
            <person name="Jeong J.-T."/>
            <person name="Choi B.-S."/>
            <person name="Jung M."/>
            <person name="Ginzburg D."/>
            <person name="Zhao K."/>
            <person name="Won S.Y."/>
            <person name="Oh T.-J."/>
            <person name="Yu Y."/>
            <person name="Kim N.-H."/>
            <person name="Lee O.R."/>
            <person name="Lee T.-H."/>
            <person name="Bashyal P."/>
            <person name="Kim T.-S."/>
            <person name="Lee W.-H."/>
            <person name="Kawkins C."/>
            <person name="Kim C.-K."/>
            <person name="Kim J.S."/>
            <person name="Ahn B.O."/>
            <person name="Rhee S.Y."/>
            <person name="Sohng J.K."/>
        </authorList>
    </citation>
    <scope>NUCLEOTIDE SEQUENCE</scope>
    <source>
        <tissue evidence="1">Leaf</tissue>
    </source>
</reference>
<dbReference type="AlphaFoldDB" id="A0A834WC81"/>
<proteinExistence type="predicted"/>
<evidence type="ECO:0000313" key="1">
    <source>
        <dbReference type="EMBL" id="KAF7817985.1"/>
    </source>
</evidence>
<dbReference type="Proteomes" id="UP000634136">
    <property type="component" value="Unassembled WGS sequence"/>
</dbReference>
<keyword evidence="2" id="KW-1185">Reference proteome</keyword>